<feature type="transmembrane region" description="Helical" evidence="1">
    <location>
        <begin position="459"/>
        <end position="481"/>
    </location>
</feature>
<feature type="transmembrane region" description="Helical" evidence="1">
    <location>
        <begin position="175"/>
        <end position="194"/>
    </location>
</feature>
<dbReference type="OrthoDB" id="155857at2"/>
<organism evidence="2 3">
    <name type="scientific">Ornatilinea apprima</name>
    <dbReference type="NCBI Taxonomy" id="1134406"/>
    <lineage>
        <taxon>Bacteria</taxon>
        <taxon>Bacillati</taxon>
        <taxon>Chloroflexota</taxon>
        <taxon>Anaerolineae</taxon>
        <taxon>Anaerolineales</taxon>
        <taxon>Anaerolineaceae</taxon>
        <taxon>Ornatilinea</taxon>
    </lineage>
</organism>
<dbReference type="EMBL" id="LGCL01000004">
    <property type="protein sequence ID" value="KPL80534.1"/>
    <property type="molecule type" value="Genomic_DNA"/>
</dbReference>
<dbReference type="RefSeq" id="WP_075061178.1">
    <property type="nucleotide sequence ID" value="NZ_LGCL01000004.1"/>
</dbReference>
<dbReference type="STRING" id="1134406.ADN00_01420"/>
<feature type="transmembrane region" description="Helical" evidence="1">
    <location>
        <begin position="214"/>
        <end position="234"/>
    </location>
</feature>
<dbReference type="Proteomes" id="UP000050417">
    <property type="component" value="Unassembled WGS sequence"/>
</dbReference>
<feature type="transmembrane region" description="Helical" evidence="1">
    <location>
        <begin position="375"/>
        <end position="394"/>
    </location>
</feature>
<evidence type="ECO:0000256" key="1">
    <source>
        <dbReference type="SAM" id="Phobius"/>
    </source>
</evidence>
<keyword evidence="1" id="KW-1133">Transmembrane helix</keyword>
<evidence type="ECO:0000313" key="2">
    <source>
        <dbReference type="EMBL" id="KPL80534.1"/>
    </source>
</evidence>
<proteinExistence type="predicted"/>
<feature type="transmembrane region" description="Helical" evidence="1">
    <location>
        <begin position="123"/>
        <end position="142"/>
    </location>
</feature>
<feature type="transmembrane region" description="Helical" evidence="1">
    <location>
        <begin position="406"/>
        <end position="424"/>
    </location>
</feature>
<protein>
    <recommendedName>
        <fullName evidence="4">Glycosyltransferase RgtA/B/C/D-like domain-containing protein</fullName>
    </recommendedName>
</protein>
<feature type="transmembrane region" description="Helical" evidence="1">
    <location>
        <begin position="342"/>
        <end position="359"/>
    </location>
</feature>
<dbReference type="AlphaFoldDB" id="A0A0P6XKK2"/>
<comment type="caution">
    <text evidence="2">The sequence shown here is derived from an EMBL/GenBank/DDBJ whole genome shotgun (WGS) entry which is preliminary data.</text>
</comment>
<feature type="transmembrane region" description="Helical" evidence="1">
    <location>
        <begin position="246"/>
        <end position="266"/>
    </location>
</feature>
<keyword evidence="1" id="KW-0812">Transmembrane</keyword>
<evidence type="ECO:0000313" key="3">
    <source>
        <dbReference type="Proteomes" id="UP000050417"/>
    </source>
</evidence>
<feature type="transmembrane region" description="Helical" evidence="1">
    <location>
        <begin position="310"/>
        <end position="330"/>
    </location>
</feature>
<evidence type="ECO:0008006" key="4">
    <source>
        <dbReference type="Google" id="ProtNLM"/>
    </source>
</evidence>
<feature type="transmembrane region" description="Helical" evidence="1">
    <location>
        <begin position="29"/>
        <end position="48"/>
    </location>
</feature>
<accession>A0A0P6XKK2</accession>
<keyword evidence="3" id="KW-1185">Reference proteome</keyword>
<reference evidence="2 3" key="1">
    <citation type="submission" date="2015-07" db="EMBL/GenBank/DDBJ databases">
        <title>Genome sequence of Ornatilinea apprima DSM 23815.</title>
        <authorList>
            <person name="Hemp J."/>
            <person name="Ward L.M."/>
            <person name="Pace L.A."/>
            <person name="Fischer W.W."/>
        </authorList>
    </citation>
    <scope>NUCLEOTIDE SEQUENCE [LARGE SCALE GENOMIC DNA]</scope>
    <source>
        <strain evidence="2 3">P3M-1</strain>
    </source>
</reference>
<gene>
    <name evidence="2" type="ORF">ADN00_01420</name>
</gene>
<sequence>MNEKISQLLRLLDDLLAALFYRETEKKHAWLGGVWLAGLYALGVYAWGRFLNWGKIPFDWLDWAEINAPRTAFLKDAMMLGVLPLHMPDASALREVTDRFMCLPDVLLSPDILLLRFMEVGPFFLVHTLILYTLGALGLLALRKKFNLSLAAFTGLFLLFNFNGHILAHYSVGHITWGGYLLFPWLFLLAFQFLEGDYSWKWVAKTAGLLLLMYLQGSFHQFVWSLMLLGLLGLTARECFIPALKALVFSCLLSLVRILPPVLLLGKFDQDYLGGYPTAWDMLMSMVSFKFPAESFTVQSMLSDLAWWEYNLYIGLAGALWVGVFGLYLWARRRDSQHGYPAFWLPIVVLTLFSLGRIYRVVRYIPIPLLSGERASIRMLIVPAALLMVLAALEMQHWLNQRRPGWLERLGLLGGLLMIAHDLWQHLKVWQVDNAYLPFDVTPVDLDIKIVANRPDPPYITMVAVGAALSLLTLIFLLVMARREARGGKG</sequence>
<name>A0A0P6XKK2_9CHLR</name>
<keyword evidence="1" id="KW-0472">Membrane</keyword>